<evidence type="ECO:0000313" key="9">
    <source>
        <dbReference type="EMBL" id="KER22376.1"/>
    </source>
</evidence>
<comment type="similarity">
    <text evidence="1">Belongs to the SHQ1 family.</text>
</comment>
<dbReference type="InterPro" id="IPR001841">
    <property type="entry name" value="Znf_RING"/>
</dbReference>
<evidence type="ECO:0000256" key="2">
    <source>
        <dbReference type="ARBA" id="ARBA00013750"/>
    </source>
</evidence>
<feature type="compositionally biased region" description="Polar residues" evidence="6">
    <location>
        <begin position="936"/>
        <end position="947"/>
    </location>
</feature>
<feature type="region of interest" description="Disordered" evidence="6">
    <location>
        <begin position="1205"/>
        <end position="1247"/>
    </location>
</feature>
<dbReference type="Gene3D" id="2.60.40.790">
    <property type="match status" value="1"/>
</dbReference>
<dbReference type="GO" id="GO:0005654">
    <property type="term" value="C:nucleoplasm"/>
    <property type="evidence" value="ECO:0007669"/>
    <property type="project" value="TreeGrafter"/>
</dbReference>
<dbReference type="GO" id="GO:0000493">
    <property type="term" value="P:box H/ACA snoRNP assembly"/>
    <property type="evidence" value="ECO:0007669"/>
    <property type="project" value="InterPro"/>
</dbReference>
<evidence type="ECO:0000259" key="7">
    <source>
        <dbReference type="PROSITE" id="PS50089"/>
    </source>
</evidence>
<dbReference type="Pfam" id="PF04925">
    <property type="entry name" value="SHQ1"/>
    <property type="match status" value="1"/>
</dbReference>
<feature type="region of interest" description="Disordered" evidence="6">
    <location>
        <begin position="828"/>
        <end position="848"/>
    </location>
</feature>
<feature type="domain" description="RING-type" evidence="7">
    <location>
        <begin position="693"/>
        <end position="742"/>
    </location>
</feature>
<dbReference type="InterPro" id="IPR008978">
    <property type="entry name" value="HSP20-like_chaperone"/>
</dbReference>
<dbReference type="InterPro" id="IPR048696">
    <property type="entry name" value="SHQ1-like_CS"/>
</dbReference>
<dbReference type="SUPFAM" id="SSF57850">
    <property type="entry name" value="RING/U-box"/>
    <property type="match status" value="1"/>
</dbReference>
<keyword evidence="3 5" id="KW-0863">Zinc-finger</keyword>
<dbReference type="STRING" id="6198.A0A074Z5G8"/>
<dbReference type="Pfam" id="PF21413">
    <property type="entry name" value="SHQ1-like_CS"/>
    <property type="match status" value="1"/>
</dbReference>
<dbReference type="KEGG" id="ovi:T265_09517"/>
<feature type="compositionally biased region" description="Basic and acidic residues" evidence="6">
    <location>
        <begin position="1138"/>
        <end position="1148"/>
    </location>
</feature>
<dbReference type="InterPro" id="IPR007052">
    <property type="entry name" value="CS_dom"/>
</dbReference>
<dbReference type="PROSITE" id="PS51203">
    <property type="entry name" value="CS"/>
    <property type="match status" value="1"/>
</dbReference>
<dbReference type="OrthoDB" id="6105938at2759"/>
<feature type="compositionally biased region" description="Low complexity" evidence="6">
    <location>
        <begin position="1232"/>
        <end position="1243"/>
    </location>
</feature>
<dbReference type="GO" id="GO:0008270">
    <property type="term" value="F:zinc ion binding"/>
    <property type="evidence" value="ECO:0007669"/>
    <property type="project" value="UniProtKB-KW"/>
</dbReference>
<keyword evidence="4" id="KW-0862">Zinc</keyword>
<dbReference type="Proteomes" id="UP000054324">
    <property type="component" value="Unassembled WGS sequence"/>
</dbReference>
<feature type="compositionally biased region" description="Polar residues" evidence="6">
    <location>
        <begin position="899"/>
        <end position="915"/>
    </location>
</feature>
<protein>
    <recommendedName>
        <fullName evidence="2">Protein SHQ1 homolog</fullName>
    </recommendedName>
</protein>
<feature type="compositionally biased region" description="Low complexity" evidence="6">
    <location>
        <begin position="1311"/>
        <end position="1321"/>
    </location>
</feature>
<dbReference type="CTD" id="20323686"/>
<dbReference type="GeneID" id="20323686"/>
<feature type="region of interest" description="Disordered" evidence="6">
    <location>
        <begin position="1297"/>
        <end position="1339"/>
    </location>
</feature>
<dbReference type="RefSeq" id="XP_009173875.1">
    <property type="nucleotide sequence ID" value="XM_009175611.1"/>
</dbReference>
<feature type="compositionally biased region" description="Basic and acidic residues" evidence="6">
    <location>
        <begin position="1220"/>
        <end position="1231"/>
    </location>
</feature>
<evidence type="ECO:0000256" key="4">
    <source>
        <dbReference type="ARBA" id="ARBA00022833"/>
    </source>
</evidence>
<sequence>MAAMAEHVNAEDDFVENLARPSFFSFSAFQVALKEHQTKHFVVFVCIDSIKSSNSLPLYEKASYRCSRHPCRRSRSRGIRRTCKLTCVLDLGFEMLTPIFRLEQTDTVLKVIVHAPMAKLSELEICVEDDIFYFTAPPYYLQFNLPGPVFTEEETFKIEFDDGDITIELRKVDRTPYKDLGLITKLLNHTSLLKLPSNPPLIKEIQNEASKQSTKFSSLRWFFFDQYDADSLDENCSPGILLTPPFYGFSGRKSGLFQVDSDLSYVIDLPDPDRVSPERRSTLRIAEEKKKFSAEHYLADFFEPEVWAAAKTTHPAWRGVPSDMEPELTNEERHRLIALAARKLPPAPDEESEEVSLYLGLVDLLLAYVYDYRVREAEEMTESGWNIAKLASTLSWFEVFHNLPQLLTTFYRRALVYPLVRSWKFCVLIRLDVAALLRMKHVKSWCLKCLLDIRRLLIAYPGYHVFADLYLDDYIVWIQTRAQEDHLHSLGQALKASSSNDWVTWLNDSPPISSRPPSRREPSVLTNIERAVGSRASSSYSAKRWIMDDLNRLYEHQTMMAIGIYSFLDNLLAHMPSRSEADSETAVDADCPPPSAGINNLRFRPGLNDLAGSLLGLSRPDSFRDRQERIRILPRIPTWSPRPEPVDSALNTNDEEITSDSAEPTVKMDTSPGGFPEDIFIYLSAREKEEYMCSICAMYFYFSYSVLKEPYQCKNEHRFCYGCIYTWSTGSSAGHDGCPVCRCDGLYAKNYDLVERINKKRTRCTQIGCNWMGILKEHEKHEHRRYSPFELDILLSDCSKQLISRPLEKVPQQEQVIQKQSEEMMMVSEQEQLDSASPSEEYDTPAVGLLPNSCVSVDSSLEEVANTDQQNVTPNGLNRLGMNIRPPSNRRQHNRRPGRTSSNSDYRTNASQSRLSIRPHQAVQNVSSRVTRVPIANSTARAGNNRSTTHRTDRCDRNAGRLQPVHLNVINNSRPSVSPSCFESASNGERALGHLMRSHSSMEHAFNTDTRLLPLRTPTSNSSAEVTIASHQETQRNCPPSIMQTEIPPSPTYHAARQQLYNRRTNEALHTLDVSNAESPATNTTNGISHFSLPAIHPGANLTARQSTRPYYEAASAVAASAEERNPNESSRVSINHPPRESRPLEFRRLVPRRSSRVVEQLRETREQLAAMLRLMTLELEERRQHVLAATLETASGGRLLRSVPSQMTDNRTTTEQSETDTRENAQEVRRNVSNNQNRQNSNLMASLNILRNLPTPERRGRIGHYEPLHQLTNRYLGERINGGEYVAPLQSNRFRSVESQSGVEDEDDLSSSTVASASTTENGPSATSTSRLLTRLRMRSRERTSIPSVLLVTGRRSLGHLLSELRYPRASVNDWSSDEDDEDELNGL</sequence>
<dbReference type="PANTHER" id="PTHR12967:SF0">
    <property type="entry name" value="PROTEIN SHQ1 HOMOLOG"/>
    <property type="match status" value="1"/>
</dbReference>
<dbReference type="EMBL" id="KL596902">
    <property type="protein sequence ID" value="KER22376.1"/>
    <property type="molecule type" value="Genomic_DNA"/>
</dbReference>
<feature type="compositionally biased region" description="Polar residues" evidence="6">
    <location>
        <begin position="1205"/>
        <end position="1217"/>
    </location>
</feature>
<dbReference type="InterPro" id="IPR007009">
    <property type="entry name" value="Shq1_C"/>
</dbReference>
<feature type="region of interest" description="Disordered" evidence="6">
    <location>
        <begin position="1118"/>
        <end position="1148"/>
    </location>
</feature>
<feature type="compositionally biased region" description="Polar residues" evidence="6">
    <location>
        <begin position="866"/>
        <end position="876"/>
    </location>
</feature>
<dbReference type="CDD" id="cd06463">
    <property type="entry name" value="p23_like"/>
    <property type="match status" value="1"/>
</dbReference>
<dbReference type="PROSITE" id="PS50089">
    <property type="entry name" value="ZF_RING_2"/>
    <property type="match status" value="1"/>
</dbReference>
<feature type="compositionally biased region" description="Basic residues" evidence="6">
    <location>
        <begin position="888"/>
        <end position="898"/>
    </location>
</feature>
<evidence type="ECO:0000256" key="6">
    <source>
        <dbReference type="SAM" id="MobiDB-lite"/>
    </source>
</evidence>
<evidence type="ECO:0000313" key="10">
    <source>
        <dbReference type="Proteomes" id="UP000054324"/>
    </source>
</evidence>
<evidence type="ECO:0000256" key="1">
    <source>
        <dbReference type="ARBA" id="ARBA00005607"/>
    </source>
</evidence>
<feature type="region of interest" description="Disordered" evidence="6">
    <location>
        <begin position="936"/>
        <end position="955"/>
    </location>
</feature>
<reference evidence="9 10" key="1">
    <citation type="submission" date="2013-11" db="EMBL/GenBank/DDBJ databases">
        <title>Opisthorchis viverrini - life in the bile duct.</title>
        <authorList>
            <person name="Young N.D."/>
            <person name="Nagarajan N."/>
            <person name="Lin S.J."/>
            <person name="Korhonen P.K."/>
            <person name="Jex A.R."/>
            <person name="Hall R.S."/>
            <person name="Safavi-Hemami H."/>
            <person name="Kaewkong W."/>
            <person name="Bertrand D."/>
            <person name="Gao S."/>
            <person name="Seet Q."/>
            <person name="Wongkham S."/>
            <person name="Teh B.T."/>
            <person name="Wongkham C."/>
            <person name="Intapan P.M."/>
            <person name="Maleewong W."/>
            <person name="Yang X."/>
            <person name="Hu M."/>
            <person name="Wang Z."/>
            <person name="Hofmann A."/>
            <person name="Sternberg P.W."/>
            <person name="Tan P."/>
            <person name="Wang J."/>
            <person name="Gasser R.B."/>
        </authorList>
    </citation>
    <scope>NUCLEOTIDE SEQUENCE [LARGE SCALE GENOMIC DNA]</scope>
</reference>
<organism evidence="9 10">
    <name type="scientific">Opisthorchis viverrini</name>
    <name type="common">Southeast Asian liver fluke</name>
    <dbReference type="NCBI Taxonomy" id="6198"/>
    <lineage>
        <taxon>Eukaryota</taxon>
        <taxon>Metazoa</taxon>
        <taxon>Spiralia</taxon>
        <taxon>Lophotrochozoa</taxon>
        <taxon>Platyhelminthes</taxon>
        <taxon>Trematoda</taxon>
        <taxon>Digenea</taxon>
        <taxon>Opisthorchiida</taxon>
        <taxon>Opisthorchiata</taxon>
        <taxon>Opisthorchiidae</taxon>
        <taxon>Opisthorchis</taxon>
    </lineage>
</organism>
<keyword evidence="3 5" id="KW-0479">Metal-binding</keyword>
<gene>
    <name evidence="9" type="ORF">T265_09517</name>
</gene>
<evidence type="ECO:0000256" key="3">
    <source>
        <dbReference type="ARBA" id="ARBA00022771"/>
    </source>
</evidence>
<feature type="domain" description="CS" evidence="8">
    <location>
        <begin position="95"/>
        <end position="181"/>
    </location>
</feature>
<dbReference type="PANTHER" id="PTHR12967">
    <property type="entry name" value="PROTEIN SHQ1 HOMOLOG"/>
    <property type="match status" value="1"/>
</dbReference>
<proteinExistence type="inferred from homology"/>
<dbReference type="GO" id="GO:0051082">
    <property type="term" value="F:unfolded protein binding"/>
    <property type="evidence" value="ECO:0007669"/>
    <property type="project" value="TreeGrafter"/>
</dbReference>
<dbReference type="InterPro" id="IPR039742">
    <property type="entry name" value="Shq1"/>
</dbReference>
<dbReference type="SUPFAM" id="SSF49764">
    <property type="entry name" value="HSP20-like chaperones"/>
    <property type="match status" value="1"/>
</dbReference>
<dbReference type="InterPro" id="IPR013083">
    <property type="entry name" value="Znf_RING/FYVE/PHD"/>
</dbReference>
<keyword evidence="10" id="KW-1185">Reference proteome</keyword>
<evidence type="ECO:0000259" key="8">
    <source>
        <dbReference type="PROSITE" id="PS51203"/>
    </source>
</evidence>
<dbReference type="GO" id="GO:0005737">
    <property type="term" value="C:cytoplasm"/>
    <property type="evidence" value="ECO:0007669"/>
    <property type="project" value="TreeGrafter"/>
</dbReference>
<feature type="region of interest" description="Disordered" evidence="6">
    <location>
        <begin position="864"/>
        <end position="928"/>
    </location>
</feature>
<name>A0A074Z5G8_OPIVI</name>
<accession>A0A074Z5G8</accession>
<evidence type="ECO:0000256" key="5">
    <source>
        <dbReference type="PROSITE-ProRule" id="PRU00175"/>
    </source>
</evidence>
<dbReference type="Gene3D" id="3.30.40.10">
    <property type="entry name" value="Zinc/RING finger domain, C3HC4 (zinc finger)"/>
    <property type="match status" value="1"/>
</dbReference>